<feature type="region of interest" description="Disordered" evidence="1">
    <location>
        <begin position="183"/>
        <end position="207"/>
    </location>
</feature>
<gene>
    <name evidence="4" type="ORF">P167DRAFT_604345</name>
</gene>
<name>A0A3N4KXZ4_9PEZI</name>
<proteinExistence type="predicted"/>
<accession>A0A3N4KXZ4</accession>
<feature type="chain" id="PRO_5018151199" description="Mid2 domain-containing protein" evidence="3">
    <location>
        <begin position="24"/>
        <end position="305"/>
    </location>
</feature>
<feature type="compositionally biased region" description="Basic and acidic residues" evidence="1">
    <location>
        <begin position="257"/>
        <end position="270"/>
    </location>
</feature>
<keyword evidence="2" id="KW-0472">Membrane</keyword>
<dbReference type="OrthoDB" id="5420015at2759"/>
<feature type="signal peptide" evidence="3">
    <location>
        <begin position="1"/>
        <end position="23"/>
    </location>
</feature>
<organism evidence="4 5">
    <name type="scientific">Morchella conica CCBAS932</name>
    <dbReference type="NCBI Taxonomy" id="1392247"/>
    <lineage>
        <taxon>Eukaryota</taxon>
        <taxon>Fungi</taxon>
        <taxon>Dikarya</taxon>
        <taxon>Ascomycota</taxon>
        <taxon>Pezizomycotina</taxon>
        <taxon>Pezizomycetes</taxon>
        <taxon>Pezizales</taxon>
        <taxon>Morchellaceae</taxon>
        <taxon>Morchella</taxon>
    </lineage>
</organism>
<dbReference type="AlphaFoldDB" id="A0A3N4KXZ4"/>
<keyword evidence="2" id="KW-0812">Transmembrane</keyword>
<evidence type="ECO:0000256" key="1">
    <source>
        <dbReference type="SAM" id="MobiDB-lite"/>
    </source>
</evidence>
<evidence type="ECO:0008006" key="6">
    <source>
        <dbReference type="Google" id="ProtNLM"/>
    </source>
</evidence>
<keyword evidence="3" id="KW-0732">Signal</keyword>
<dbReference type="InParanoid" id="A0A3N4KXZ4"/>
<protein>
    <recommendedName>
        <fullName evidence="6">Mid2 domain-containing protein</fullName>
    </recommendedName>
</protein>
<reference evidence="4 5" key="1">
    <citation type="journal article" date="2018" name="Nat. Ecol. Evol.">
        <title>Pezizomycetes genomes reveal the molecular basis of ectomycorrhizal truffle lifestyle.</title>
        <authorList>
            <person name="Murat C."/>
            <person name="Payen T."/>
            <person name="Noel B."/>
            <person name="Kuo A."/>
            <person name="Morin E."/>
            <person name="Chen J."/>
            <person name="Kohler A."/>
            <person name="Krizsan K."/>
            <person name="Balestrini R."/>
            <person name="Da Silva C."/>
            <person name="Montanini B."/>
            <person name="Hainaut M."/>
            <person name="Levati E."/>
            <person name="Barry K.W."/>
            <person name="Belfiori B."/>
            <person name="Cichocki N."/>
            <person name="Clum A."/>
            <person name="Dockter R.B."/>
            <person name="Fauchery L."/>
            <person name="Guy J."/>
            <person name="Iotti M."/>
            <person name="Le Tacon F."/>
            <person name="Lindquist E.A."/>
            <person name="Lipzen A."/>
            <person name="Malagnac F."/>
            <person name="Mello A."/>
            <person name="Molinier V."/>
            <person name="Miyauchi S."/>
            <person name="Poulain J."/>
            <person name="Riccioni C."/>
            <person name="Rubini A."/>
            <person name="Sitrit Y."/>
            <person name="Splivallo R."/>
            <person name="Traeger S."/>
            <person name="Wang M."/>
            <person name="Zifcakova L."/>
            <person name="Wipf D."/>
            <person name="Zambonelli A."/>
            <person name="Paolocci F."/>
            <person name="Nowrousian M."/>
            <person name="Ottonello S."/>
            <person name="Baldrian P."/>
            <person name="Spatafora J.W."/>
            <person name="Henrissat B."/>
            <person name="Nagy L.G."/>
            <person name="Aury J.M."/>
            <person name="Wincker P."/>
            <person name="Grigoriev I.V."/>
            <person name="Bonfante P."/>
            <person name="Martin F.M."/>
        </authorList>
    </citation>
    <scope>NUCLEOTIDE SEQUENCE [LARGE SCALE GENOMIC DNA]</scope>
    <source>
        <strain evidence="4 5">CCBAS932</strain>
    </source>
</reference>
<keyword evidence="5" id="KW-1185">Reference proteome</keyword>
<dbReference type="Proteomes" id="UP000277580">
    <property type="component" value="Unassembled WGS sequence"/>
</dbReference>
<evidence type="ECO:0000313" key="4">
    <source>
        <dbReference type="EMBL" id="RPB14122.1"/>
    </source>
</evidence>
<feature type="transmembrane region" description="Helical" evidence="2">
    <location>
        <begin position="213"/>
        <end position="236"/>
    </location>
</feature>
<sequence>MITCEKLGALVVVGLGLLQHVGAANMWMGMPIQGRSGLFERQVLDCGEGRTPCGNAGCMPVDRCCNPDGKDNAWVCGESEACYTISETVDCYLTTATATATPTTVRECYDYTATGCTEWVGCFKCLETAAPFCYTRSATGTTDIWIVCNTVGGSDPAIGSATATRTATSNDFSSTAAAVRLTASSASGSTSTPDPSSPTATGESGGSTFSSGAIAGIAIAGFAAASTIGVLAFLLYRKRKNAQQSQSQPQPQPLMNDIDRHSDMAKHEPVVELSGDAPHPQMELQELDSYPIKDRTPSSGPSELV</sequence>
<evidence type="ECO:0000313" key="5">
    <source>
        <dbReference type="Proteomes" id="UP000277580"/>
    </source>
</evidence>
<dbReference type="STRING" id="1392247.A0A3N4KXZ4"/>
<feature type="region of interest" description="Disordered" evidence="1">
    <location>
        <begin position="242"/>
        <end position="305"/>
    </location>
</feature>
<evidence type="ECO:0000256" key="2">
    <source>
        <dbReference type="SAM" id="Phobius"/>
    </source>
</evidence>
<evidence type="ECO:0000256" key="3">
    <source>
        <dbReference type="SAM" id="SignalP"/>
    </source>
</evidence>
<keyword evidence="2" id="KW-1133">Transmembrane helix</keyword>
<dbReference type="EMBL" id="ML119119">
    <property type="protein sequence ID" value="RPB14122.1"/>
    <property type="molecule type" value="Genomic_DNA"/>
</dbReference>